<gene>
    <name evidence="1" type="ORF">J4415_00190</name>
</gene>
<dbReference type="EMBL" id="JAGVWD010000003">
    <property type="protein sequence ID" value="MBS3057030.1"/>
    <property type="molecule type" value="Genomic_DNA"/>
</dbReference>
<name>A0A8T4KVU9_9ARCH</name>
<organism evidence="1 2">
    <name type="scientific">Candidatus Iainarchaeum sp</name>
    <dbReference type="NCBI Taxonomy" id="3101447"/>
    <lineage>
        <taxon>Archaea</taxon>
        <taxon>Candidatus Iainarchaeota</taxon>
        <taxon>Candidatus Iainarchaeia</taxon>
        <taxon>Candidatus Iainarchaeales</taxon>
        <taxon>Candidatus Iainarchaeaceae</taxon>
        <taxon>Candidatus Iainarchaeum</taxon>
    </lineage>
</organism>
<reference evidence="1" key="1">
    <citation type="submission" date="2021-03" db="EMBL/GenBank/DDBJ databases">
        <authorList>
            <person name="Jaffe A."/>
        </authorList>
    </citation>
    <scope>NUCLEOTIDE SEQUENCE</scope>
    <source>
        <strain evidence="1">RIFCSPHIGHO2_01_FULL_AR10_44_11</strain>
    </source>
</reference>
<dbReference type="Pfam" id="PF14076">
    <property type="entry name" value="DUF4258"/>
    <property type="match status" value="1"/>
</dbReference>
<dbReference type="AlphaFoldDB" id="A0A8T4KVU9"/>
<evidence type="ECO:0000313" key="1">
    <source>
        <dbReference type="EMBL" id="MBS3057030.1"/>
    </source>
</evidence>
<comment type="caution">
    <text evidence="1">The sequence shown here is derived from an EMBL/GenBank/DDBJ whole genome shotgun (WGS) entry which is preliminary data.</text>
</comment>
<evidence type="ECO:0000313" key="2">
    <source>
        <dbReference type="Proteomes" id="UP000677687"/>
    </source>
</evidence>
<dbReference type="Proteomes" id="UP000677687">
    <property type="component" value="Unassembled WGS sequence"/>
</dbReference>
<proteinExistence type="predicted"/>
<sequence length="78" mass="9143">MKIRITEHAKERMLRYGISEEQIEEALDTPDSIAKGDKGRKIAQKRLNGYVLRIIYEEDLNGKVVITTYKARSERYEI</sequence>
<reference evidence="1" key="2">
    <citation type="submission" date="2021-05" db="EMBL/GenBank/DDBJ databases">
        <title>Protein family content uncovers lineage relationships and bacterial pathway maintenance mechanisms in DPANN archaea.</title>
        <authorList>
            <person name="Castelle C.J."/>
            <person name="Meheust R."/>
            <person name="Jaffe A.L."/>
            <person name="Seitz K."/>
            <person name="Gong X."/>
            <person name="Baker B.J."/>
            <person name="Banfield J.F."/>
        </authorList>
    </citation>
    <scope>NUCLEOTIDE SEQUENCE</scope>
    <source>
        <strain evidence="1">RIFCSPHIGHO2_01_FULL_AR10_44_11</strain>
    </source>
</reference>
<dbReference type="InterPro" id="IPR025354">
    <property type="entry name" value="DUF4258"/>
</dbReference>
<protein>
    <submittedName>
        <fullName evidence="1">DUF4258 domain-containing protein</fullName>
    </submittedName>
</protein>
<accession>A0A8T4KVU9</accession>